<sequence length="66" mass="7520">MKIFANKKIRNVSIVLTVIHALALMFTPRTSWSPDPKELGFWLAIGSAVFSTVMFNVFFVKFPDKD</sequence>
<proteinExistence type="predicted"/>
<feature type="transmembrane region" description="Helical" evidence="1">
    <location>
        <begin position="39"/>
        <end position="60"/>
    </location>
</feature>
<keyword evidence="3" id="KW-1185">Reference proteome</keyword>
<evidence type="ECO:0000256" key="1">
    <source>
        <dbReference type="SAM" id="Phobius"/>
    </source>
</evidence>
<keyword evidence="1" id="KW-0472">Membrane</keyword>
<keyword evidence="1" id="KW-0812">Transmembrane</keyword>
<dbReference type="Proteomes" id="UP000304900">
    <property type="component" value="Unassembled WGS sequence"/>
</dbReference>
<evidence type="ECO:0000313" key="2">
    <source>
        <dbReference type="EMBL" id="TKT93834.1"/>
    </source>
</evidence>
<gene>
    <name evidence="2" type="ORF">FDK13_01070</name>
</gene>
<dbReference type="AlphaFoldDB" id="A0A4U6DGP7"/>
<protein>
    <submittedName>
        <fullName evidence="2">Uncharacterized protein</fullName>
    </submittedName>
</protein>
<name>A0A4U6DGP7_9BACT</name>
<accession>A0A4U6DGP7</accession>
<dbReference type="RefSeq" id="WP_137338125.1">
    <property type="nucleotide sequence ID" value="NZ_BSQH01000001.1"/>
</dbReference>
<comment type="caution">
    <text evidence="2">The sequence shown here is derived from an EMBL/GenBank/DDBJ whole genome shotgun (WGS) entry which is preliminary data.</text>
</comment>
<reference evidence="2 3" key="1">
    <citation type="submission" date="2019-05" db="EMBL/GenBank/DDBJ databases">
        <title>Dyadobacter AR-3-8 sp. nov., isolated from arctic soil.</title>
        <authorList>
            <person name="Chaudhary D.K."/>
        </authorList>
    </citation>
    <scope>NUCLEOTIDE SEQUENCE [LARGE SCALE GENOMIC DNA]</scope>
    <source>
        <strain evidence="2 3">AR-3-8</strain>
    </source>
</reference>
<evidence type="ECO:0000313" key="3">
    <source>
        <dbReference type="Proteomes" id="UP000304900"/>
    </source>
</evidence>
<organism evidence="2 3">
    <name type="scientific">Dyadobacter frigoris</name>
    <dbReference type="NCBI Taxonomy" id="2576211"/>
    <lineage>
        <taxon>Bacteria</taxon>
        <taxon>Pseudomonadati</taxon>
        <taxon>Bacteroidota</taxon>
        <taxon>Cytophagia</taxon>
        <taxon>Cytophagales</taxon>
        <taxon>Spirosomataceae</taxon>
        <taxon>Dyadobacter</taxon>
    </lineage>
</organism>
<keyword evidence="1" id="KW-1133">Transmembrane helix</keyword>
<feature type="transmembrane region" description="Helical" evidence="1">
    <location>
        <begin position="9"/>
        <end position="27"/>
    </location>
</feature>
<dbReference type="EMBL" id="SZVO01000001">
    <property type="protein sequence ID" value="TKT93834.1"/>
    <property type="molecule type" value="Genomic_DNA"/>
</dbReference>